<keyword evidence="2" id="KW-1185">Reference proteome</keyword>
<dbReference type="AlphaFoldDB" id="A0A0L0EYH7"/>
<accession>A0A0L0EYH7</accession>
<dbReference type="Proteomes" id="UP000054560">
    <property type="component" value="Unassembled WGS sequence"/>
</dbReference>
<sequence>MAIHFDANEKYLRNRYTTHLCNPQSDPELRLALTKFYTVAMQTQPGLAFMFLDIEDPKESGDKYIVGDHSCLK</sequence>
<gene>
    <name evidence="1" type="ORF">SARC_18051</name>
</gene>
<feature type="non-terminal residue" evidence="1">
    <location>
        <position position="73"/>
    </location>
</feature>
<dbReference type="OrthoDB" id="102511at2759"/>
<organism evidence="1 2">
    <name type="scientific">Sphaeroforma arctica JP610</name>
    <dbReference type="NCBI Taxonomy" id="667725"/>
    <lineage>
        <taxon>Eukaryota</taxon>
        <taxon>Ichthyosporea</taxon>
        <taxon>Ichthyophonida</taxon>
        <taxon>Sphaeroforma</taxon>
    </lineage>
</organism>
<evidence type="ECO:0000313" key="1">
    <source>
        <dbReference type="EMBL" id="KNC69439.1"/>
    </source>
</evidence>
<proteinExistence type="predicted"/>
<name>A0A0L0EYH7_9EUKA</name>
<dbReference type="RefSeq" id="XP_014143341.1">
    <property type="nucleotide sequence ID" value="XM_014287866.1"/>
</dbReference>
<evidence type="ECO:0000313" key="2">
    <source>
        <dbReference type="Proteomes" id="UP000054560"/>
    </source>
</evidence>
<dbReference type="EMBL" id="KQ254975">
    <property type="protein sequence ID" value="KNC69439.1"/>
    <property type="molecule type" value="Genomic_DNA"/>
</dbReference>
<reference evidence="1 2" key="1">
    <citation type="submission" date="2011-02" db="EMBL/GenBank/DDBJ databases">
        <title>The Genome Sequence of Sphaeroforma arctica JP610.</title>
        <authorList>
            <consortium name="The Broad Institute Genome Sequencing Platform"/>
            <person name="Russ C."/>
            <person name="Cuomo C."/>
            <person name="Young S.K."/>
            <person name="Zeng Q."/>
            <person name="Gargeya S."/>
            <person name="Alvarado L."/>
            <person name="Berlin A."/>
            <person name="Chapman S.B."/>
            <person name="Chen Z."/>
            <person name="Freedman E."/>
            <person name="Gellesch M."/>
            <person name="Goldberg J."/>
            <person name="Griggs A."/>
            <person name="Gujja S."/>
            <person name="Heilman E."/>
            <person name="Heiman D."/>
            <person name="Howarth C."/>
            <person name="Mehta T."/>
            <person name="Neiman D."/>
            <person name="Pearson M."/>
            <person name="Roberts A."/>
            <person name="Saif S."/>
            <person name="Shea T."/>
            <person name="Shenoy N."/>
            <person name="Sisk P."/>
            <person name="Stolte C."/>
            <person name="Sykes S."/>
            <person name="White J."/>
            <person name="Yandava C."/>
            <person name="Burger G."/>
            <person name="Gray M.W."/>
            <person name="Holland P.W.H."/>
            <person name="King N."/>
            <person name="Lang F.B.F."/>
            <person name="Roger A.J."/>
            <person name="Ruiz-Trillo I."/>
            <person name="Haas B."/>
            <person name="Nusbaum C."/>
            <person name="Birren B."/>
        </authorList>
    </citation>
    <scope>NUCLEOTIDE SEQUENCE [LARGE SCALE GENOMIC DNA]</scope>
    <source>
        <strain evidence="1 2">JP610</strain>
    </source>
</reference>
<dbReference type="GeneID" id="25918555"/>
<protein>
    <submittedName>
        <fullName evidence="1">Uncharacterized protein</fullName>
    </submittedName>
</protein>